<dbReference type="AlphaFoldDB" id="A0A8H2W3G8"/>
<feature type="compositionally biased region" description="Basic and acidic residues" evidence="1">
    <location>
        <begin position="138"/>
        <end position="148"/>
    </location>
</feature>
<proteinExistence type="predicted"/>
<feature type="region of interest" description="Disordered" evidence="1">
    <location>
        <begin position="86"/>
        <end position="117"/>
    </location>
</feature>
<dbReference type="Proteomes" id="UP000624404">
    <property type="component" value="Unassembled WGS sequence"/>
</dbReference>
<name>A0A8H2W3G8_9HELO</name>
<evidence type="ECO:0000313" key="2">
    <source>
        <dbReference type="EMBL" id="CAD6451325.1"/>
    </source>
</evidence>
<reference evidence="2" key="1">
    <citation type="submission" date="2020-10" db="EMBL/GenBank/DDBJ databases">
        <authorList>
            <person name="Kusch S."/>
        </authorList>
    </citation>
    <scope>NUCLEOTIDE SEQUENCE</scope>
    <source>
        <strain evidence="2">SwB9</strain>
    </source>
</reference>
<organism evidence="2 3">
    <name type="scientific">Sclerotinia trifoliorum</name>
    <dbReference type="NCBI Taxonomy" id="28548"/>
    <lineage>
        <taxon>Eukaryota</taxon>
        <taxon>Fungi</taxon>
        <taxon>Dikarya</taxon>
        <taxon>Ascomycota</taxon>
        <taxon>Pezizomycotina</taxon>
        <taxon>Leotiomycetes</taxon>
        <taxon>Helotiales</taxon>
        <taxon>Sclerotiniaceae</taxon>
        <taxon>Sclerotinia</taxon>
    </lineage>
</organism>
<gene>
    <name evidence="2" type="ORF">SCLTRI_LOCUS9517</name>
</gene>
<evidence type="ECO:0000256" key="1">
    <source>
        <dbReference type="SAM" id="MobiDB-lite"/>
    </source>
</evidence>
<feature type="compositionally biased region" description="Polar residues" evidence="1">
    <location>
        <begin position="161"/>
        <end position="177"/>
    </location>
</feature>
<evidence type="ECO:0000313" key="3">
    <source>
        <dbReference type="Proteomes" id="UP000624404"/>
    </source>
</evidence>
<feature type="compositionally biased region" description="Low complexity" evidence="1">
    <location>
        <begin position="211"/>
        <end position="224"/>
    </location>
</feature>
<feature type="compositionally biased region" description="Low complexity" evidence="1">
    <location>
        <begin position="149"/>
        <end position="160"/>
    </location>
</feature>
<keyword evidence="3" id="KW-1185">Reference proteome</keyword>
<dbReference type="OrthoDB" id="4772806at2759"/>
<comment type="caution">
    <text evidence="2">The sequence shown here is derived from an EMBL/GenBank/DDBJ whole genome shotgun (WGS) entry which is preliminary data.</text>
</comment>
<feature type="region of interest" description="Disordered" evidence="1">
    <location>
        <begin position="133"/>
        <end position="226"/>
    </location>
</feature>
<sequence>MYDSCCMNGCLQRPQCLATYIFDIDMVSLTPFILSSSFSCSRSGSKTRSKIKSKLLAGKTSYTTYCAHNTSRERLLIPSDHSLAEPVQDFQEPRRSSPSQHWYFPNHSKRTKDEAGSSKNEFAGYYLLAVASRPAQSMERRPTEKRDSPSTASNSSPSTNGNVNNIFRETVDSTAIDTQGERRRSYGIGGAGNIRKPSEMIYTPRERRRSSVFNSPSVSPSTSSGTKRGTFLSWIGIGSGKKDEEQCAIRGIFVLE</sequence>
<protein>
    <submittedName>
        <fullName evidence="2">A0ec38dc-444c-455d-994a-9892e341f82f</fullName>
    </submittedName>
</protein>
<accession>A0A8H2W3G8</accession>
<dbReference type="EMBL" id="CAJHIA010000036">
    <property type="protein sequence ID" value="CAD6451325.1"/>
    <property type="molecule type" value="Genomic_DNA"/>
</dbReference>